<reference evidence="2 3" key="1">
    <citation type="submission" date="2019-12" db="EMBL/GenBank/DDBJ databases">
        <title>Whole-genome analyses of novel actinobacteria.</title>
        <authorList>
            <person name="Sahin N."/>
            <person name="Saygin H."/>
        </authorList>
    </citation>
    <scope>NUCLEOTIDE SEQUENCE [LARGE SCALE GENOMIC DNA]</scope>
    <source>
        <strain evidence="2 3">KC615</strain>
    </source>
</reference>
<dbReference type="AlphaFoldDB" id="A0A6I4W119"/>
<dbReference type="Pfam" id="PF12840">
    <property type="entry name" value="HTH_20"/>
    <property type="match status" value="1"/>
</dbReference>
<evidence type="ECO:0000313" key="2">
    <source>
        <dbReference type="EMBL" id="MXQ55950.1"/>
    </source>
</evidence>
<dbReference type="CDD" id="cd00090">
    <property type="entry name" value="HTH_ARSR"/>
    <property type="match status" value="1"/>
</dbReference>
<dbReference type="Proteomes" id="UP000430692">
    <property type="component" value="Unassembled WGS sequence"/>
</dbReference>
<organism evidence="2 3">
    <name type="scientific">Shimazuella alba</name>
    <dbReference type="NCBI Taxonomy" id="2690964"/>
    <lineage>
        <taxon>Bacteria</taxon>
        <taxon>Bacillati</taxon>
        <taxon>Bacillota</taxon>
        <taxon>Bacilli</taxon>
        <taxon>Bacillales</taxon>
        <taxon>Thermoactinomycetaceae</taxon>
        <taxon>Shimazuella</taxon>
    </lineage>
</organism>
<dbReference type="InterPro" id="IPR011991">
    <property type="entry name" value="ArsR-like_HTH"/>
</dbReference>
<accession>A0A6I4W119</accession>
<name>A0A6I4W119_9BACL</name>
<protein>
    <submittedName>
        <fullName evidence="2">Helix-turn-helix domain-containing protein</fullName>
    </submittedName>
</protein>
<dbReference type="EMBL" id="WUUL01000024">
    <property type="protein sequence ID" value="MXQ55950.1"/>
    <property type="molecule type" value="Genomic_DNA"/>
</dbReference>
<dbReference type="GO" id="GO:0003677">
    <property type="term" value="F:DNA binding"/>
    <property type="evidence" value="ECO:0007669"/>
    <property type="project" value="UniProtKB-KW"/>
</dbReference>
<sequence length="200" mass="22766">MKQPIQETYLVELPEQASALINPLRAEILAQLKQPSSATEVAKKLKETPQRINYHLKTLEKVGLVSRVGTRQVRNLVEVLYQSIARTFLLAESLSIRKETIQKMKDQGSLLHLIHTSERMKKDALHLMEQSDQNEVIPSASLQMQVNLADELTREQFVADYVAMVEDLVKKYQHKTGHAHPYQVLLAVYPDSSQGSDNHE</sequence>
<dbReference type="Gene3D" id="1.10.10.10">
    <property type="entry name" value="Winged helix-like DNA-binding domain superfamily/Winged helix DNA-binding domain"/>
    <property type="match status" value="1"/>
</dbReference>
<dbReference type="RefSeq" id="WP_160803315.1">
    <property type="nucleotide sequence ID" value="NZ_WUUL01000024.1"/>
</dbReference>
<dbReference type="SUPFAM" id="SSF46785">
    <property type="entry name" value="Winged helix' DNA-binding domain"/>
    <property type="match status" value="1"/>
</dbReference>
<comment type="caution">
    <text evidence="2">The sequence shown here is derived from an EMBL/GenBank/DDBJ whole genome shotgun (WGS) entry which is preliminary data.</text>
</comment>
<gene>
    <name evidence="2" type="ORF">GSM42_19920</name>
</gene>
<evidence type="ECO:0000313" key="3">
    <source>
        <dbReference type="Proteomes" id="UP000430692"/>
    </source>
</evidence>
<keyword evidence="1" id="KW-0238">DNA-binding</keyword>
<proteinExistence type="predicted"/>
<dbReference type="InterPro" id="IPR036390">
    <property type="entry name" value="WH_DNA-bd_sf"/>
</dbReference>
<evidence type="ECO:0000256" key="1">
    <source>
        <dbReference type="ARBA" id="ARBA00023125"/>
    </source>
</evidence>
<dbReference type="InterPro" id="IPR036388">
    <property type="entry name" value="WH-like_DNA-bd_sf"/>
</dbReference>
<keyword evidence="3" id="KW-1185">Reference proteome</keyword>